<accession>A0A5C5VND5</accession>
<sequence>MEAPAANSTAQISIMPRRRWLARVATWGVFLLFALPLTWVCFAGDIVEEDETFTCGSGGVNFQLEDWEHGWPYVFLNRAYAGPGSSSVEFLGEKRGFRVNPFLPTWRSMRRP</sequence>
<organism evidence="1 2">
    <name type="scientific">Blastopirellula retiformator</name>
    <dbReference type="NCBI Taxonomy" id="2527970"/>
    <lineage>
        <taxon>Bacteria</taxon>
        <taxon>Pseudomonadati</taxon>
        <taxon>Planctomycetota</taxon>
        <taxon>Planctomycetia</taxon>
        <taxon>Pirellulales</taxon>
        <taxon>Pirellulaceae</taxon>
        <taxon>Blastopirellula</taxon>
    </lineage>
</organism>
<evidence type="ECO:0000313" key="2">
    <source>
        <dbReference type="Proteomes" id="UP000318878"/>
    </source>
</evidence>
<dbReference type="AlphaFoldDB" id="A0A5C5VND5"/>
<dbReference type="EMBL" id="SJPF01000001">
    <property type="protein sequence ID" value="TWT39587.1"/>
    <property type="molecule type" value="Genomic_DNA"/>
</dbReference>
<evidence type="ECO:0000313" key="1">
    <source>
        <dbReference type="EMBL" id="TWT39587.1"/>
    </source>
</evidence>
<reference evidence="1 2" key="1">
    <citation type="submission" date="2019-02" db="EMBL/GenBank/DDBJ databases">
        <title>Deep-cultivation of Planctomycetes and their phenomic and genomic characterization uncovers novel biology.</title>
        <authorList>
            <person name="Wiegand S."/>
            <person name="Jogler M."/>
            <person name="Boedeker C."/>
            <person name="Pinto D."/>
            <person name="Vollmers J."/>
            <person name="Rivas-Marin E."/>
            <person name="Kohn T."/>
            <person name="Peeters S.H."/>
            <person name="Heuer A."/>
            <person name="Rast P."/>
            <person name="Oberbeckmann S."/>
            <person name="Bunk B."/>
            <person name="Jeske O."/>
            <person name="Meyerdierks A."/>
            <person name="Storesund J.E."/>
            <person name="Kallscheuer N."/>
            <person name="Luecker S."/>
            <person name="Lage O.M."/>
            <person name="Pohl T."/>
            <person name="Merkel B.J."/>
            <person name="Hornburger P."/>
            <person name="Mueller R.-W."/>
            <person name="Bruemmer F."/>
            <person name="Labrenz M."/>
            <person name="Spormann A.M."/>
            <person name="Op Den Camp H."/>
            <person name="Overmann J."/>
            <person name="Amann R."/>
            <person name="Jetten M.S.M."/>
            <person name="Mascher T."/>
            <person name="Medema M.H."/>
            <person name="Devos D.P."/>
            <person name="Kaster A.-K."/>
            <person name="Ovreas L."/>
            <person name="Rohde M."/>
            <person name="Galperin M.Y."/>
            <person name="Jogler C."/>
        </authorList>
    </citation>
    <scope>NUCLEOTIDE SEQUENCE [LARGE SCALE GENOMIC DNA]</scope>
    <source>
        <strain evidence="1 2">Enr8</strain>
    </source>
</reference>
<protein>
    <submittedName>
        <fullName evidence="1">Uncharacterized protein</fullName>
    </submittedName>
</protein>
<gene>
    <name evidence="1" type="ORF">Enr8_12870</name>
</gene>
<comment type="caution">
    <text evidence="1">The sequence shown here is derived from an EMBL/GenBank/DDBJ whole genome shotgun (WGS) entry which is preliminary data.</text>
</comment>
<dbReference type="Proteomes" id="UP000318878">
    <property type="component" value="Unassembled WGS sequence"/>
</dbReference>
<keyword evidence="2" id="KW-1185">Reference proteome</keyword>
<name>A0A5C5VND5_9BACT</name>
<proteinExistence type="predicted"/>